<dbReference type="RefSeq" id="XP_044718650.1">
    <property type="nucleotide sequence ID" value="XM_044866761.1"/>
</dbReference>
<protein>
    <submittedName>
        <fullName evidence="5">Helicase</fullName>
    </submittedName>
</protein>
<evidence type="ECO:0000256" key="2">
    <source>
        <dbReference type="ARBA" id="ARBA00022806"/>
    </source>
</evidence>
<keyword evidence="1" id="KW-0378">Hydrolase</keyword>
<dbReference type="InterPro" id="IPR027417">
    <property type="entry name" value="P-loop_NTPase"/>
</dbReference>
<evidence type="ECO:0000313" key="5">
    <source>
        <dbReference type="EMBL" id="KAH0961137.1"/>
    </source>
</evidence>
<accession>A0A9P8MXU5</accession>
<dbReference type="Gene3D" id="3.40.50.300">
    <property type="entry name" value="P-loop containing nucleotide triphosphate hydrolases"/>
    <property type="match status" value="1"/>
</dbReference>
<evidence type="ECO:0000313" key="6">
    <source>
        <dbReference type="Proteomes" id="UP000824596"/>
    </source>
</evidence>
<dbReference type="GO" id="GO:0005737">
    <property type="term" value="C:cytoplasm"/>
    <property type="evidence" value="ECO:0007669"/>
    <property type="project" value="TreeGrafter"/>
</dbReference>
<feature type="domain" description="Helicase C-terminal" evidence="4">
    <location>
        <begin position="175"/>
        <end position="368"/>
    </location>
</feature>
<dbReference type="Pfam" id="PF00271">
    <property type="entry name" value="Helicase_C"/>
    <property type="match status" value="1"/>
</dbReference>
<dbReference type="Proteomes" id="UP000824596">
    <property type="component" value="Unassembled WGS sequence"/>
</dbReference>
<keyword evidence="6" id="KW-1185">Reference proteome</keyword>
<sequence>MDEALSPLRVFPAIAKKPDVVRWEEGLKRILEAWMQDPRSPFSAVRSELGSAFLEPDSPSPDGASVDSSSFGVNFEVKKNILDSTALPLLTDLHRRGALPAILFNYDRDHCERTLHTLQDQLMHAESTWKDSSPEWKRKLAEYEKWKKANSQANRGKDKTNSAAKGRSRDEPELSKIDLIRESSTEASRWESFDPEAPLDLFSFANRTSLLDSELATLVGRLRDANLDPGIISALRRGIAVHHAGMNRGYRQTVEMLFRKGFLTVVIATGTLALGLNMPCKTVVFFGDSIFLTALNYLQGAGRAGRRGFDLLGNVVFTGMPPKRTRLYLGGPSDQMAIQHHLRFSIEYLRRQHLLSRDGTPLNFSGLVGHLYFTENAVFAFHSLLKEGYFHQICRAIYSNPEGVLLKLVLVLAHLFCRIPVRNSSDEWIASIVHKSPSVVLLPSLPGEAEELLRDHNRETLEIFRAYVSTFVEQHLSGSPDTQLLSPVTRSSSSNTSKMRPR</sequence>
<feature type="compositionally biased region" description="Low complexity" evidence="3">
    <location>
        <begin position="486"/>
        <end position="502"/>
    </location>
</feature>
<dbReference type="PROSITE" id="PS51194">
    <property type="entry name" value="HELICASE_CTER"/>
    <property type="match status" value="1"/>
</dbReference>
<name>A0A9P8MXU5_9HYPO</name>
<evidence type="ECO:0000259" key="4">
    <source>
        <dbReference type="PROSITE" id="PS51194"/>
    </source>
</evidence>
<feature type="region of interest" description="Disordered" evidence="3">
    <location>
        <begin position="147"/>
        <end position="176"/>
    </location>
</feature>
<reference evidence="5" key="1">
    <citation type="submission" date="2021-09" db="EMBL/GenBank/DDBJ databases">
        <title>A high-quality genome of the endoparasitic fungus Hirsutella rhossiliensis with a comparison of Hirsutella genomes reveals transposable elements contributing to genome size variation.</title>
        <authorList>
            <person name="Lin R."/>
            <person name="Jiao Y."/>
            <person name="Sun X."/>
            <person name="Ling J."/>
            <person name="Xie B."/>
            <person name="Cheng X."/>
        </authorList>
    </citation>
    <scope>NUCLEOTIDE SEQUENCE</scope>
    <source>
        <strain evidence="5">HR02</strain>
    </source>
</reference>
<feature type="region of interest" description="Disordered" evidence="3">
    <location>
        <begin position="478"/>
        <end position="502"/>
    </location>
</feature>
<keyword evidence="2 5" id="KW-0347">Helicase</keyword>
<dbReference type="InterPro" id="IPR001650">
    <property type="entry name" value="Helicase_C-like"/>
</dbReference>
<dbReference type="InterPro" id="IPR052431">
    <property type="entry name" value="SKI2_subfamily_helicases"/>
</dbReference>
<keyword evidence="2 5" id="KW-0067">ATP-binding</keyword>
<dbReference type="InterPro" id="IPR059032">
    <property type="entry name" value="WHD_DDX60"/>
</dbReference>
<feature type="compositionally biased region" description="Basic and acidic residues" evidence="3">
    <location>
        <begin position="167"/>
        <end position="176"/>
    </location>
</feature>
<dbReference type="SMART" id="SM00490">
    <property type="entry name" value="HELICc"/>
    <property type="match status" value="1"/>
</dbReference>
<keyword evidence="2 5" id="KW-0547">Nucleotide-binding</keyword>
<dbReference type="EMBL" id="JAIZPD010000009">
    <property type="protein sequence ID" value="KAH0961137.1"/>
    <property type="molecule type" value="Genomic_DNA"/>
</dbReference>
<dbReference type="SUPFAM" id="SSF52540">
    <property type="entry name" value="P-loop containing nucleoside triphosphate hydrolases"/>
    <property type="match status" value="1"/>
</dbReference>
<dbReference type="Pfam" id="PF26076">
    <property type="entry name" value="WHD_DDX60"/>
    <property type="match status" value="1"/>
</dbReference>
<evidence type="ECO:0000256" key="3">
    <source>
        <dbReference type="SAM" id="MobiDB-lite"/>
    </source>
</evidence>
<gene>
    <name evidence="5" type="ORF">HRG_08290</name>
</gene>
<dbReference type="PANTHER" id="PTHR44533:SF4">
    <property type="entry name" value="DEAD_H RNA HELICASE, PUTATIVE-RELATED"/>
    <property type="match status" value="1"/>
</dbReference>
<proteinExistence type="predicted"/>
<dbReference type="AlphaFoldDB" id="A0A9P8MXU5"/>
<dbReference type="GO" id="GO:0004386">
    <property type="term" value="F:helicase activity"/>
    <property type="evidence" value="ECO:0007669"/>
    <property type="project" value="UniProtKB-KW"/>
</dbReference>
<evidence type="ECO:0000256" key="1">
    <source>
        <dbReference type="ARBA" id="ARBA00022801"/>
    </source>
</evidence>
<dbReference type="GO" id="GO:0016787">
    <property type="term" value="F:hydrolase activity"/>
    <property type="evidence" value="ECO:0007669"/>
    <property type="project" value="UniProtKB-KW"/>
</dbReference>
<dbReference type="GeneID" id="68357419"/>
<comment type="caution">
    <text evidence="5">The sequence shown here is derived from an EMBL/GenBank/DDBJ whole genome shotgun (WGS) entry which is preliminary data.</text>
</comment>
<dbReference type="PANTHER" id="PTHR44533">
    <property type="entry name" value="DEAD/H RNA HELICASE, PUTATIVE-RELATED"/>
    <property type="match status" value="1"/>
</dbReference>
<dbReference type="OrthoDB" id="2320933at2759"/>
<organism evidence="5 6">
    <name type="scientific">Hirsutella rhossiliensis</name>
    <dbReference type="NCBI Taxonomy" id="111463"/>
    <lineage>
        <taxon>Eukaryota</taxon>
        <taxon>Fungi</taxon>
        <taxon>Dikarya</taxon>
        <taxon>Ascomycota</taxon>
        <taxon>Pezizomycotina</taxon>
        <taxon>Sordariomycetes</taxon>
        <taxon>Hypocreomycetidae</taxon>
        <taxon>Hypocreales</taxon>
        <taxon>Ophiocordycipitaceae</taxon>
        <taxon>Hirsutella</taxon>
    </lineage>
</organism>